<evidence type="ECO:0000313" key="3">
    <source>
        <dbReference type="Proteomes" id="UP000735302"/>
    </source>
</evidence>
<dbReference type="Proteomes" id="UP000735302">
    <property type="component" value="Unassembled WGS sequence"/>
</dbReference>
<evidence type="ECO:0000256" key="1">
    <source>
        <dbReference type="SAM" id="MobiDB-lite"/>
    </source>
</evidence>
<evidence type="ECO:0000313" key="2">
    <source>
        <dbReference type="EMBL" id="GFO13178.1"/>
    </source>
</evidence>
<dbReference type="AlphaFoldDB" id="A0AAV4B0U8"/>
<feature type="compositionally biased region" description="Polar residues" evidence="1">
    <location>
        <begin position="53"/>
        <end position="75"/>
    </location>
</feature>
<keyword evidence="3" id="KW-1185">Reference proteome</keyword>
<reference evidence="2 3" key="1">
    <citation type="journal article" date="2021" name="Elife">
        <title>Chloroplast acquisition without the gene transfer in kleptoplastic sea slugs, Plakobranchus ocellatus.</title>
        <authorList>
            <person name="Maeda T."/>
            <person name="Takahashi S."/>
            <person name="Yoshida T."/>
            <person name="Shimamura S."/>
            <person name="Takaki Y."/>
            <person name="Nagai Y."/>
            <person name="Toyoda A."/>
            <person name="Suzuki Y."/>
            <person name="Arimoto A."/>
            <person name="Ishii H."/>
            <person name="Satoh N."/>
            <person name="Nishiyama T."/>
            <person name="Hasebe M."/>
            <person name="Maruyama T."/>
            <person name="Minagawa J."/>
            <person name="Obokata J."/>
            <person name="Shigenobu S."/>
        </authorList>
    </citation>
    <scope>NUCLEOTIDE SEQUENCE [LARGE SCALE GENOMIC DNA]</scope>
</reference>
<feature type="compositionally biased region" description="Basic and acidic residues" evidence="1">
    <location>
        <begin position="19"/>
        <end position="38"/>
    </location>
</feature>
<protein>
    <submittedName>
        <fullName evidence="2">Uncharacterized protein</fullName>
    </submittedName>
</protein>
<comment type="caution">
    <text evidence="2">The sequence shown here is derived from an EMBL/GenBank/DDBJ whole genome shotgun (WGS) entry which is preliminary data.</text>
</comment>
<accession>A0AAV4B0U8</accession>
<gene>
    <name evidence="2" type="ORF">PoB_003968300</name>
</gene>
<organism evidence="2 3">
    <name type="scientific">Plakobranchus ocellatus</name>
    <dbReference type="NCBI Taxonomy" id="259542"/>
    <lineage>
        <taxon>Eukaryota</taxon>
        <taxon>Metazoa</taxon>
        <taxon>Spiralia</taxon>
        <taxon>Lophotrochozoa</taxon>
        <taxon>Mollusca</taxon>
        <taxon>Gastropoda</taxon>
        <taxon>Heterobranchia</taxon>
        <taxon>Euthyneura</taxon>
        <taxon>Panpulmonata</taxon>
        <taxon>Sacoglossa</taxon>
        <taxon>Placobranchoidea</taxon>
        <taxon>Plakobranchidae</taxon>
        <taxon>Plakobranchus</taxon>
    </lineage>
</organism>
<proteinExistence type="predicted"/>
<sequence length="75" mass="8338">MQRRATLMSQSDEVNGGRSENRRFEQLHTELVQKRVEQQQKSSGQAFRIGAASHSTTKTSSCNIKSRATASIVSN</sequence>
<dbReference type="EMBL" id="BLXT01004481">
    <property type="protein sequence ID" value="GFO13178.1"/>
    <property type="molecule type" value="Genomic_DNA"/>
</dbReference>
<feature type="region of interest" description="Disordered" evidence="1">
    <location>
        <begin position="1"/>
        <end position="75"/>
    </location>
</feature>
<name>A0AAV4B0U8_9GAST</name>